<evidence type="ECO:0000256" key="1">
    <source>
        <dbReference type="SAM" id="Phobius"/>
    </source>
</evidence>
<gene>
    <name evidence="2" type="ORF">F3N42_08925</name>
</gene>
<feature type="transmembrane region" description="Helical" evidence="1">
    <location>
        <begin position="69"/>
        <end position="89"/>
    </location>
</feature>
<proteinExistence type="predicted"/>
<reference evidence="2 3" key="1">
    <citation type="submission" date="2019-09" db="EMBL/GenBank/DDBJ databases">
        <title>Wenzhouxiangella sp. Genome sequencing and assembly.</title>
        <authorList>
            <person name="Zhang R."/>
        </authorList>
    </citation>
    <scope>NUCLEOTIDE SEQUENCE [LARGE SCALE GENOMIC DNA]</scope>
    <source>
        <strain evidence="2 3">W260</strain>
    </source>
</reference>
<sequence>MIALNVFGVIALLHAWRKPGGENRWVDPVLMEDQVASQRRQLKRFRLLLLCGGFFMAGLFVGGQALPDLFIIGMWVFLLVQYGYMRITLNRLEGLRVRATTRPLT</sequence>
<keyword evidence="3" id="KW-1185">Reference proteome</keyword>
<organism evidence="2 3">
    <name type="scientific">Marinihelvus fidelis</name>
    <dbReference type="NCBI Taxonomy" id="2613842"/>
    <lineage>
        <taxon>Bacteria</taxon>
        <taxon>Pseudomonadati</taxon>
        <taxon>Pseudomonadota</taxon>
        <taxon>Gammaproteobacteria</taxon>
        <taxon>Chromatiales</taxon>
        <taxon>Wenzhouxiangellaceae</taxon>
        <taxon>Marinihelvus</taxon>
    </lineage>
</organism>
<protein>
    <submittedName>
        <fullName evidence="2">Uncharacterized protein</fullName>
    </submittedName>
</protein>
<accession>A0A5N0T915</accession>
<keyword evidence="1" id="KW-1133">Transmembrane helix</keyword>
<keyword evidence="1" id="KW-0812">Transmembrane</keyword>
<dbReference type="AlphaFoldDB" id="A0A5N0T915"/>
<dbReference type="EMBL" id="VYXP01000005">
    <property type="protein sequence ID" value="KAA9131432.1"/>
    <property type="molecule type" value="Genomic_DNA"/>
</dbReference>
<keyword evidence="1" id="KW-0472">Membrane</keyword>
<evidence type="ECO:0000313" key="2">
    <source>
        <dbReference type="EMBL" id="KAA9131432.1"/>
    </source>
</evidence>
<name>A0A5N0T915_9GAMM</name>
<evidence type="ECO:0000313" key="3">
    <source>
        <dbReference type="Proteomes" id="UP000325372"/>
    </source>
</evidence>
<comment type="caution">
    <text evidence="2">The sequence shown here is derived from an EMBL/GenBank/DDBJ whole genome shotgun (WGS) entry which is preliminary data.</text>
</comment>
<feature type="transmembrane region" description="Helical" evidence="1">
    <location>
        <begin position="45"/>
        <end position="63"/>
    </location>
</feature>
<dbReference type="Proteomes" id="UP000325372">
    <property type="component" value="Unassembled WGS sequence"/>
</dbReference>